<proteinExistence type="predicted"/>
<keyword evidence="1" id="KW-0812">Transmembrane</keyword>
<feature type="transmembrane region" description="Helical" evidence="1">
    <location>
        <begin position="43"/>
        <end position="61"/>
    </location>
</feature>
<keyword evidence="1" id="KW-0472">Membrane</keyword>
<evidence type="ECO:0000313" key="2">
    <source>
        <dbReference type="EMBL" id="PFG48346.1"/>
    </source>
</evidence>
<evidence type="ECO:0000256" key="1">
    <source>
        <dbReference type="SAM" id="Phobius"/>
    </source>
</evidence>
<keyword evidence="3" id="KW-1185">Reference proteome</keyword>
<name>A0A2A9FC39_9PSEU</name>
<evidence type="ECO:0000313" key="3">
    <source>
        <dbReference type="Proteomes" id="UP000243542"/>
    </source>
</evidence>
<gene>
    <name evidence="2" type="ORF">ATK36_3431</name>
</gene>
<protein>
    <recommendedName>
        <fullName evidence="4">ABC-2 type transport system permease protein</fullName>
    </recommendedName>
</protein>
<feature type="transmembrane region" description="Helical" evidence="1">
    <location>
        <begin position="233"/>
        <end position="252"/>
    </location>
</feature>
<feature type="transmembrane region" description="Helical" evidence="1">
    <location>
        <begin position="164"/>
        <end position="186"/>
    </location>
</feature>
<feature type="transmembrane region" description="Helical" evidence="1">
    <location>
        <begin position="193"/>
        <end position="213"/>
    </location>
</feature>
<sequence length="260" mass="27910">MIPVQAPVAQQPSWQLAAQRRASFGTLLAVELRKMTATVADKILVIAGPLVLAPAALLFLSGSGRSLTTEHQLTPVFVTIRMAAVLMNVVLVKLIAAEWHYRSAQPTLLAQPSRLRYVLAQATIAMGSWLVIFGLQVLLVFAYYRNQLEAHDIEFLLGYRTGAILAAVAIGTFAMTLLAVTIGWLIPNTAGAITAYVLVSLLFGFLQTGKDYAGWVDPIEPARQLSGIAKHGPLALVTSLLLWLGLAGAGIWRAGTREAA</sequence>
<comment type="caution">
    <text evidence="2">The sequence shown here is derived from an EMBL/GenBank/DDBJ whole genome shotgun (WGS) entry which is preliminary data.</text>
</comment>
<dbReference type="RefSeq" id="WP_098512443.1">
    <property type="nucleotide sequence ID" value="NZ_JBIAKZ010000002.1"/>
</dbReference>
<dbReference type="EMBL" id="PDJK01000002">
    <property type="protein sequence ID" value="PFG48346.1"/>
    <property type="molecule type" value="Genomic_DNA"/>
</dbReference>
<feature type="transmembrane region" description="Helical" evidence="1">
    <location>
        <begin position="117"/>
        <end position="144"/>
    </location>
</feature>
<keyword evidence="1" id="KW-1133">Transmembrane helix</keyword>
<evidence type="ECO:0008006" key="4">
    <source>
        <dbReference type="Google" id="ProtNLM"/>
    </source>
</evidence>
<dbReference type="AlphaFoldDB" id="A0A2A9FC39"/>
<reference evidence="2 3" key="1">
    <citation type="submission" date="2017-10" db="EMBL/GenBank/DDBJ databases">
        <title>Sequencing the genomes of 1000 actinobacteria strains.</title>
        <authorList>
            <person name="Klenk H.-P."/>
        </authorList>
    </citation>
    <scope>NUCLEOTIDE SEQUENCE [LARGE SCALE GENOMIC DNA]</scope>
    <source>
        <strain evidence="2 3">DSM 46092</strain>
    </source>
</reference>
<organism evidence="2 3">
    <name type="scientific">Amycolatopsis sulphurea</name>
    <dbReference type="NCBI Taxonomy" id="76022"/>
    <lineage>
        <taxon>Bacteria</taxon>
        <taxon>Bacillati</taxon>
        <taxon>Actinomycetota</taxon>
        <taxon>Actinomycetes</taxon>
        <taxon>Pseudonocardiales</taxon>
        <taxon>Pseudonocardiaceae</taxon>
        <taxon>Amycolatopsis</taxon>
    </lineage>
</organism>
<feature type="transmembrane region" description="Helical" evidence="1">
    <location>
        <begin position="73"/>
        <end position="96"/>
    </location>
</feature>
<dbReference type="Proteomes" id="UP000243542">
    <property type="component" value="Unassembled WGS sequence"/>
</dbReference>
<accession>A0A2A9FC39</accession>